<dbReference type="EMBL" id="CP075865">
    <property type="protein sequence ID" value="QYS97789.1"/>
    <property type="molecule type" value="Genomic_DNA"/>
</dbReference>
<dbReference type="AlphaFoldDB" id="A0A8G0LDG9"/>
<evidence type="ECO:0000313" key="2">
    <source>
        <dbReference type="Proteomes" id="UP000826661"/>
    </source>
</evidence>
<name>A0A8G0LDG9_9HYPO</name>
<accession>A0A8G0LDG9</accession>
<keyword evidence="2" id="KW-1185">Reference proteome</keyword>
<gene>
    <name evidence="1" type="ORF">H0G86_005002</name>
</gene>
<organism evidence="1 2">
    <name type="scientific">Trichoderma simmonsii</name>
    <dbReference type="NCBI Taxonomy" id="1491479"/>
    <lineage>
        <taxon>Eukaryota</taxon>
        <taxon>Fungi</taxon>
        <taxon>Dikarya</taxon>
        <taxon>Ascomycota</taxon>
        <taxon>Pezizomycotina</taxon>
        <taxon>Sordariomycetes</taxon>
        <taxon>Hypocreomycetidae</taxon>
        <taxon>Hypocreales</taxon>
        <taxon>Hypocreaceae</taxon>
        <taxon>Trichoderma</taxon>
    </lineage>
</organism>
<protein>
    <submittedName>
        <fullName evidence="1">Uncharacterized protein</fullName>
    </submittedName>
</protein>
<sequence>MRGGEASWLADQFELSATRSSVRWVSTILPVLFTLRSAKLVSSWSRCDNFLVNIFDTLKEPSPAQKFNLLYYTPKRSNSRSHRSREHIMN</sequence>
<proteinExistence type="predicted"/>
<reference evidence="1 2" key="1">
    <citation type="journal article" date="2021" name="BMC Genomics">
        <title>Telomere-to-telomere genome assembly of asparaginase-producing Trichoderma simmonsii.</title>
        <authorList>
            <person name="Chung D."/>
            <person name="Kwon Y.M."/>
            <person name="Yang Y."/>
        </authorList>
    </citation>
    <scope>NUCLEOTIDE SEQUENCE [LARGE SCALE GENOMIC DNA]</scope>
    <source>
        <strain evidence="1 2">GH-Sj1</strain>
    </source>
</reference>
<evidence type="ECO:0000313" key="1">
    <source>
        <dbReference type="EMBL" id="QYS97789.1"/>
    </source>
</evidence>
<dbReference type="Proteomes" id="UP000826661">
    <property type="component" value="Chromosome II"/>
</dbReference>